<dbReference type="PANTHER" id="PTHR30471">
    <property type="entry name" value="DNA REPAIR PROTEIN RADC"/>
    <property type="match status" value="1"/>
</dbReference>
<evidence type="ECO:0000259" key="7">
    <source>
        <dbReference type="PROSITE" id="PS50249"/>
    </source>
</evidence>
<evidence type="ECO:0000256" key="4">
    <source>
        <dbReference type="ARBA" id="ARBA00022801"/>
    </source>
</evidence>
<keyword evidence="5" id="KW-0862">Zinc</keyword>
<dbReference type="CDD" id="cd08071">
    <property type="entry name" value="MPN_DUF2466"/>
    <property type="match status" value="1"/>
</dbReference>
<reference evidence="8" key="1">
    <citation type="submission" date="2020-10" db="EMBL/GenBank/DDBJ databases">
        <authorList>
            <person name="Gilroy R."/>
        </authorList>
    </citation>
    <scope>NUCLEOTIDE SEQUENCE</scope>
    <source>
        <strain evidence="8">CHK176-22527</strain>
    </source>
</reference>
<dbReference type="InterPro" id="IPR001405">
    <property type="entry name" value="UPF0758"/>
</dbReference>
<name>A0A9D1KUG7_9FIRM</name>
<dbReference type="GO" id="GO:0006508">
    <property type="term" value="P:proteolysis"/>
    <property type="evidence" value="ECO:0007669"/>
    <property type="project" value="UniProtKB-KW"/>
</dbReference>
<keyword evidence="2" id="KW-0645">Protease</keyword>
<protein>
    <submittedName>
        <fullName evidence="8">JAB domain-containing protein</fullName>
    </submittedName>
</protein>
<keyword evidence="3" id="KW-0479">Metal-binding</keyword>
<dbReference type="PANTHER" id="PTHR30471:SF3">
    <property type="entry name" value="UPF0758 PROTEIN YEES-RELATED"/>
    <property type="match status" value="1"/>
</dbReference>
<evidence type="ECO:0000256" key="3">
    <source>
        <dbReference type="ARBA" id="ARBA00022723"/>
    </source>
</evidence>
<sequence>MENKYELDMVSIRLVKEPGIFSDKKVRGVDDAVEVIGEYISEYDREIFCVMNVKTDGSVINMNIVSQGTLNSSEVSPREVFKSSILSNSAAVLLFHNHPSGDVKPSKQDYEATKRLVQCGKLLGIPVMDHIIVGAGRGYKYSFLAHNELGLSYKQAVKKREVQER</sequence>
<keyword evidence="6" id="KW-0482">Metalloprotease</keyword>
<comment type="caution">
    <text evidence="8">The sequence shown here is derived from an EMBL/GenBank/DDBJ whole genome shotgun (WGS) entry which is preliminary data.</text>
</comment>
<dbReference type="PROSITE" id="PS50249">
    <property type="entry name" value="MPN"/>
    <property type="match status" value="1"/>
</dbReference>
<evidence type="ECO:0000256" key="1">
    <source>
        <dbReference type="ARBA" id="ARBA00010243"/>
    </source>
</evidence>
<dbReference type="GO" id="GO:0046872">
    <property type="term" value="F:metal ion binding"/>
    <property type="evidence" value="ECO:0007669"/>
    <property type="project" value="UniProtKB-KW"/>
</dbReference>
<organism evidence="8 9">
    <name type="scientific">Candidatus Allocopromorpha excrementavium</name>
    <dbReference type="NCBI Taxonomy" id="2840741"/>
    <lineage>
        <taxon>Bacteria</taxon>
        <taxon>Bacillati</taxon>
        <taxon>Bacillota</taxon>
        <taxon>Clostridia</taxon>
        <taxon>Eubacteriales</taxon>
        <taxon>Eubacteriaceae</taxon>
        <taxon>Eubacteriaceae incertae sedis</taxon>
        <taxon>Candidatus Allocopromorpha</taxon>
    </lineage>
</organism>
<feature type="domain" description="MPN" evidence="7">
    <location>
        <begin position="25"/>
        <end position="149"/>
    </location>
</feature>
<keyword evidence="4" id="KW-0378">Hydrolase</keyword>
<proteinExistence type="inferred from homology"/>
<dbReference type="AlphaFoldDB" id="A0A9D1KUG7"/>
<reference evidence="8" key="2">
    <citation type="journal article" date="2021" name="PeerJ">
        <title>Extensive microbial diversity within the chicken gut microbiome revealed by metagenomics and culture.</title>
        <authorList>
            <person name="Gilroy R."/>
            <person name="Ravi A."/>
            <person name="Getino M."/>
            <person name="Pursley I."/>
            <person name="Horton D.L."/>
            <person name="Alikhan N.F."/>
            <person name="Baker D."/>
            <person name="Gharbi K."/>
            <person name="Hall N."/>
            <person name="Watson M."/>
            <person name="Adriaenssens E.M."/>
            <person name="Foster-Nyarko E."/>
            <person name="Jarju S."/>
            <person name="Secka A."/>
            <person name="Antonio M."/>
            <person name="Oren A."/>
            <person name="Chaudhuri R.R."/>
            <person name="La Ragione R."/>
            <person name="Hildebrand F."/>
            <person name="Pallen M.J."/>
        </authorList>
    </citation>
    <scope>NUCLEOTIDE SEQUENCE</scope>
    <source>
        <strain evidence="8">CHK176-22527</strain>
    </source>
</reference>
<dbReference type="InterPro" id="IPR025657">
    <property type="entry name" value="RadC_JAB"/>
</dbReference>
<dbReference type="Pfam" id="PF04002">
    <property type="entry name" value="RadC"/>
    <property type="match status" value="1"/>
</dbReference>
<evidence type="ECO:0000256" key="6">
    <source>
        <dbReference type="ARBA" id="ARBA00023049"/>
    </source>
</evidence>
<evidence type="ECO:0000313" key="8">
    <source>
        <dbReference type="EMBL" id="HIT99816.1"/>
    </source>
</evidence>
<comment type="similarity">
    <text evidence="1">Belongs to the UPF0758 family.</text>
</comment>
<dbReference type="GO" id="GO:0008237">
    <property type="term" value="F:metallopeptidase activity"/>
    <property type="evidence" value="ECO:0007669"/>
    <property type="project" value="UniProtKB-KW"/>
</dbReference>
<dbReference type="InterPro" id="IPR037518">
    <property type="entry name" value="MPN"/>
</dbReference>
<dbReference type="Gene3D" id="3.40.140.10">
    <property type="entry name" value="Cytidine Deaminase, domain 2"/>
    <property type="match status" value="1"/>
</dbReference>
<accession>A0A9D1KUG7</accession>
<dbReference type="Proteomes" id="UP000824159">
    <property type="component" value="Unassembled WGS sequence"/>
</dbReference>
<evidence type="ECO:0000313" key="9">
    <source>
        <dbReference type="Proteomes" id="UP000824159"/>
    </source>
</evidence>
<evidence type="ECO:0000256" key="2">
    <source>
        <dbReference type="ARBA" id="ARBA00022670"/>
    </source>
</evidence>
<dbReference type="PROSITE" id="PS01302">
    <property type="entry name" value="UPF0758"/>
    <property type="match status" value="1"/>
</dbReference>
<gene>
    <name evidence="8" type="ORF">IAD12_06150</name>
</gene>
<dbReference type="InterPro" id="IPR020891">
    <property type="entry name" value="UPF0758_CS"/>
</dbReference>
<evidence type="ECO:0000256" key="5">
    <source>
        <dbReference type="ARBA" id="ARBA00022833"/>
    </source>
</evidence>
<dbReference type="EMBL" id="DVLX01000078">
    <property type="protein sequence ID" value="HIT99816.1"/>
    <property type="molecule type" value="Genomic_DNA"/>
</dbReference>